<protein>
    <submittedName>
        <fullName evidence="1">Uncharacterized protein</fullName>
    </submittedName>
</protein>
<sequence length="41" mass="4531">MKTYVRLSTAMLENKESAESFEDKTLIDGVVLATETLPGIE</sequence>
<comment type="caution">
    <text evidence="1">The sequence shown here is derived from an EMBL/GenBank/DDBJ whole genome shotgun (WGS) entry which is preliminary data.</text>
</comment>
<proteinExistence type="predicted"/>
<accession>A0ABV2SE64</accession>
<evidence type="ECO:0000313" key="1">
    <source>
        <dbReference type="EMBL" id="MET4755233.1"/>
    </source>
</evidence>
<name>A0ABV2SE64_9GAMM</name>
<reference evidence="1 2" key="1">
    <citation type="submission" date="2024-06" db="EMBL/GenBank/DDBJ databases">
        <title>Genomic Encyclopedia of Type Strains, Phase V (KMG-V): Genome sequencing to study the core and pangenomes of soil and plant-associated prokaryotes.</title>
        <authorList>
            <person name="Whitman W."/>
        </authorList>
    </citation>
    <scope>NUCLEOTIDE SEQUENCE [LARGE SCALE GENOMIC DNA]</scope>
    <source>
        <strain evidence="1 2">NE40</strain>
    </source>
</reference>
<gene>
    <name evidence="1" type="ORF">V5J35_000425</name>
</gene>
<dbReference type="Proteomes" id="UP001549366">
    <property type="component" value="Unassembled WGS sequence"/>
</dbReference>
<evidence type="ECO:0000313" key="2">
    <source>
        <dbReference type="Proteomes" id="UP001549366"/>
    </source>
</evidence>
<organism evidence="1 2">
    <name type="scientific">Endozoicomonas lisbonensis</name>
    <dbReference type="NCBI Taxonomy" id="3120522"/>
    <lineage>
        <taxon>Bacteria</taxon>
        <taxon>Pseudomonadati</taxon>
        <taxon>Pseudomonadota</taxon>
        <taxon>Gammaproteobacteria</taxon>
        <taxon>Oceanospirillales</taxon>
        <taxon>Endozoicomonadaceae</taxon>
        <taxon>Endozoicomonas</taxon>
    </lineage>
</organism>
<keyword evidence="2" id="KW-1185">Reference proteome</keyword>
<dbReference type="RefSeq" id="WP_354009677.1">
    <property type="nucleotide sequence ID" value="NZ_JBEWTA010000001.1"/>
</dbReference>
<dbReference type="EMBL" id="JBEWTB010000002">
    <property type="protein sequence ID" value="MET4755233.1"/>
    <property type="molecule type" value="Genomic_DNA"/>
</dbReference>